<accession>A0A9W6CH61</accession>
<keyword evidence="3" id="KW-0378">Hydrolase</keyword>
<dbReference type="Proteomes" id="UP001144397">
    <property type="component" value="Unassembled WGS sequence"/>
</dbReference>
<evidence type="ECO:0000313" key="2">
    <source>
        <dbReference type="EMBL" id="GLI22166.1"/>
    </source>
</evidence>
<protein>
    <submittedName>
        <fullName evidence="3">Phosphoribosyl 1,2-cyclic phosphate phosphodiesterase</fullName>
        <ecNumber evidence="3">3.1.4.55</ecNumber>
    </submittedName>
    <submittedName>
        <fullName evidence="2">Phosphoribosyl 1,2-cyclic phosphodiesterase</fullName>
    </submittedName>
</protein>
<keyword evidence="5" id="KW-1185">Reference proteome</keyword>
<feature type="domain" description="Metallo-beta-lactamase" evidence="1">
    <location>
        <begin position="43"/>
        <end position="243"/>
    </location>
</feature>
<dbReference type="GO" id="GO:0103043">
    <property type="term" value="F:phosphoribosyl 1,2-cyclic phosphate phosphodiesterase activity"/>
    <property type="evidence" value="ECO:0007669"/>
    <property type="project" value="UniProtKB-EC"/>
</dbReference>
<evidence type="ECO:0000259" key="1">
    <source>
        <dbReference type="SMART" id="SM00849"/>
    </source>
</evidence>
<dbReference type="EMBL" id="JAVDPY010000001">
    <property type="protein sequence ID" value="MDR6332087.1"/>
    <property type="molecule type" value="Genomic_DNA"/>
</dbReference>
<dbReference type="EMBL" id="BSDO01000002">
    <property type="protein sequence ID" value="GLI22166.1"/>
    <property type="molecule type" value="Genomic_DNA"/>
</dbReference>
<reference evidence="2" key="1">
    <citation type="submission" date="2022-12" db="EMBL/GenBank/DDBJ databases">
        <title>Reference genome sequencing for broad-spectrum identification of bacterial and archaeal isolates by mass spectrometry.</title>
        <authorList>
            <person name="Sekiguchi Y."/>
            <person name="Tourlousse D.M."/>
        </authorList>
    </citation>
    <scope>NUCLEOTIDE SEQUENCE</scope>
    <source>
        <strain evidence="2">301</strain>
    </source>
</reference>
<dbReference type="Proteomes" id="UP001245370">
    <property type="component" value="Unassembled WGS sequence"/>
</dbReference>
<dbReference type="EC" id="3.1.4.55" evidence="3"/>
<gene>
    <name evidence="3" type="ORF">GGQ86_000534</name>
    <name evidence="2" type="ORF">XFLAVUS301_18400</name>
</gene>
<proteinExistence type="predicted"/>
<dbReference type="RefSeq" id="WP_281807205.1">
    <property type="nucleotide sequence ID" value="NZ_BSDO01000002.1"/>
</dbReference>
<evidence type="ECO:0000313" key="3">
    <source>
        <dbReference type="EMBL" id="MDR6332087.1"/>
    </source>
</evidence>
<organism evidence="2 4">
    <name type="scientific">Xanthobacter flavus</name>
    <dbReference type="NCBI Taxonomy" id="281"/>
    <lineage>
        <taxon>Bacteria</taxon>
        <taxon>Pseudomonadati</taxon>
        <taxon>Pseudomonadota</taxon>
        <taxon>Alphaproteobacteria</taxon>
        <taxon>Hyphomicrobiales</taxon>
        <taxon>Xanthobacteraceae</taxon>
        <taxon>Xanthobacter</taxon>
    </lineage>
</organism>
<dbReference type="InterPro" id="IPR001279">
    <property type="entry name" value="Metallo-B-lactamas"/>
</dbReference>
<sequence length="287" mass="31367">MPPSTEAATLTFTILGCGSSGGVPRVGQGWGACDPTNPRNRRRRCSMLVERVGPNGKTSVLVDASPDLREQLLGVNVTHLDAVLFTHEHADHTHGIDDLRPLAIHNRKRVEIYADEDTARVLHQRFGYCFATPPGSAYPPILNDHRFREGREIVIDGAGGPITALPFRQRHGDIDAFGFRFDGVAYSSDVNGFPENSLGHLHNLDVWIIDALREAPHPSHFTLQEALDHVALLKPNLAILTNLHTDLDYSALAARLPEGVIPAYDGMQFTSDIRSDAALHERTGAAG</sequence>
<name>A0A9W6CH61_XANFL</name>
<dbReference type="Pfam" id="PF12706">
    <property type="entry name" value="Lactamase_B_2"/>
    <property type="match status" value="1"/>
</dbReference>
<dbReference type="SMART" id="SM00849">
    <property type="entry name" value="Lactamase_B"/>
    <property type="match status" value="1"/>
</dbReference>
<dbReference type="PANTHER" id="PTHR42663:SF6">
    <property type="entry name" value="HYDROLASE C777.06C-RELATED"/>
    <property type="match status" value="1"/>
</dbReference>
<dbReference type="Gene3D" id="3.60.15.10">
    <property type="entry name" value="Ribonuclease Z/Hydroxyacylglutathione hydrolase-like"/>
    <property type="match status" value="1"/>
</dbReference>
<dbReference type="InterPro" id="IPR036866">
    <property type="entry name" value="RibonucZ/Hydroxyglut_hydro"/>
</dbReference>
<evidence type="ECO:0000313" key="4">
    <source>
        <dbReference type="Proteomes" id="UP001144397"/>
    </source>
</evidence>
<dbReference type="PANTHER" id="PTHR42663">
    <property type="entry name" value="HYDROLASE C777.06C-RELATED-RELATED"/>
    <property type="match status" value="1"/>
</dbReference>
<evidence type="ECO:0000313" key="5">
    <source>
        <dbReference type="Proteomes" id="UP001245370"/>
    </source>
</evidence>
<dbReference type="SUPFAM" id="SSF56281">
    <property type="entry name" value="Metallo-hydrolase/oxidoreductase"/>
    <property type="match status" value="1"/>
</dbReference>
<reference evidence="3 5" key="2">
    <citation type="submission" date="2023-07" db="EMBL/GenBank/DDBJ databases">
        <title>Genomic Encyclopedia of Type Strains, Phase IV (KMG-IV): sequencing the most valuable type-strain genomes for metagenomic binning, comparative biology and taxonomic classification.</title>
        <authorList>
            <person name="Goeker M."/>
        </authorList>
    </citation>
    <scope>NUCLEOTIDE SEQUENCE [LARGE SCALE GENOMIC DNA]</scope>
    <source>
        <strain evidence="3 5">DSM 338</strain>
    </source>
</reference>
<dbReference type="GeneID" id="95762627"/>
<comment type="caution">
    <text evidence="2">The sequence shown here is derived from an EMBL/GenBank/DDBJ whole genome shotgun (WGS) entry which is preliminary data.</text>
</comment>
<dbReference type="AlphaFoldDB" id="A0A9W6CH61"/>
<dbReference type="CDD" id="cd16279">
    <property type="entry name" value="metallo-hydrolase-like_MBL-fold"/>
    <property type="match status" value="1"/>
</dbReference>